<dbReference type="EMBL" id="JBHRTD010000014">
    <property type="protein sequence ID" value="MFC3138814.1"/>
    <property type="molecule type" value="Genomic_DNA"/>
</dbReference>
<evidence type="ECO:0000256" key="1">
    <source>
        <dbReference type="ARBA" id="ARBA00004496"/>
    </source>
</evidence>
<keyword evidence="5" id="KW-0804">Transcription</keyword>
<keyword evidence="3" id="KW-0805">Transcription regulation</keyword>
<dbReference type="Gene3D" id="1.10.10.10">
    <property type="entry name" value="Winged helix-like DNA-binding domain superfamily/Winged helix DNA-binding domain"/>
    <property type="match status" value="1"/>
</dbReference>
<feature type="domain" description="HTH marR-type" evidence="6">
    <location>
        <begin position="16"/>
        <end position="153"/>
    </location>
</feature>
<sequence length="153" mass="17746">MKSVNTATGTNAPRLDDQLCFLLYTASREVTRQYQPVLKALDLTYPQYLVMLVLWEQSKPISVSEIGKRLHLDSGTLTPLLKRLEQKAIITRRRNDRDERQVDIQLQSKGLEMKRHAEEVPGKLLCRFDDAQLKRLQELREELKSVLSLLTNK</sequence>
<reference evidence="8" key="1">
    <citation type="journal article" date="2019" name="Int. J. Syst. Evol. Microbiol.">
        <title>The Global Catalogue of Microorganisms (GCM) 10K type strain sequencing project: providing services to taxonomists for standard genome sequencing and annotation.</title>
        <authorList>
            <consortium name="The Broad Institute Genomics Platform"/>
            <consortium name="The Broad Institute Genome Sequencing Center for Infectious Disease"/>
            <person name="Wu L."/>
            <person name="Ma J."/>
        </authorList>
    </citation>
    <scope>NUCLEOTIDE SEQUENCE [LARGE SCALE GENOMIC DNA]</scope>
    <source>
        <strain evidence="8">KCTC 52277</strain>
    </source>
</reference>
<gene>
    <name evidence="7" type="ORF">ACFOE0_11540</name>
</gene>
<dbReference type="PRINTS" id="PR00598">
    <property type="entry name" value="HTHMARR"/>
</dbReference>
<evidence type="ECO:0000313" key="8">
    <source>
        <dbReference type="Proteomes" id="UP001595621"/>
    </source>
</evidence>
<dbReference type="PROSITE" id="PS50995">
    <property type="entry name" value="HTH_MARR_2"/>
    <property type="match status" value="1"/>
</dbReference>
<evidence type="ECO:0000256" key="5">
    <source>
        <dbReference type="ARBA" id="ARBA00023163"/>
    </source>
</evidence>
<organism evidence="7 8">
    <name type="scientific">Shewanella submarina</name>
    <dbReference type="NCBI Taxonomy" id="2016376"/>
    <lineage>
        <taxon>Bacteria</taxon>
        <taxon>Pseudomonadati</taxon>
        <taxon>Pseudomonadota</taxon>
        <taxon>Gammaproteobacteria</taxon>
        <taxon>Alteromonadales</taxon>
        <taxon>Shewanellaceae</taxon>
        <taxon>Shewanella</taxon>
    </lineage>
</organism>
<dbReference type="PANTHER" id="PTHR33164">
    <property type="entry name" value="TRANSCRIPTIONAL REGULATOR, MARR FAMILY"/>
    <property type="match status" value="1"/>
</dbReference>
<accession>A0ABV7GBB0</accession>
<proteinExistence type="predicted"/>
<comment type="subcellular location">
    <subcellularLocation>
        <location evidence="1">Cytoplasm</location>
    </subcellularLocation>
</comment>
<dbReference type="Proteomes" id="UP001595621">
    <property type="component" value="Unassembled WGS sequence"/>
</dbReference>
<keyword evidence="4" id="KW-0238">DNA-binding</keyword>
<dbReference type="Pfam" id="PF22381">
    <property type="entry name" value="Staph_reg_Sar_Rot"/>
    <property type="match status" value="1"/>
</dbReference>
<dbReference type="RefSeq" id="WP_248937445.1">
    <property type="nucleotide sequence ID" value="NZ_JAKILF010000009.1"/>
</dbReference>
<dbReference type="InterPro" id="IPR036390">
    <property type="entry name" value="WH_DNA-bd_sf"/>
</dbReference>
<dbReference type="InterPro" id="IPR036388">
    <property type="entry name" value="WH-like_DNA-bd_sf"/>
</dbReference>
<evidence type="ECO:0000256" key="2">
    <source>
        <dbReference type="ARBA" id="ARBA00022490"/>
    </source>
</evidence>
<dbReference type="InterPro" id="IPR055166">
    <property type="entry name" value="Transc_reg_Sar_Rot_HTH"/>
</dbReference>
<dbReference type="SMART" id="SM00347">
    <property type="entry name" value="HTH_MARR"/>
    <property type="match status" value="1"/>
</dbReference>
<evidence type="ECO:0000256" key="3">
    <source>
        <dbReference type="ARBA" id="ARBA00023015"/>
    </source>
</evidence>
<keyword evidence="8" id="KW-1185">Reference proteome</keyword>
<protein>
    <submittedName>
        <fullName evidence="7">MarR family winged helix-turn-helix transcriptional regulator</fullName>
    </submittedName>
</protein>
<dbReference type="PANTHER" id="PTHR33164:SF5">
    <property type="entry name" value="ORGANIC HYDROPEROXIDE RESISTANCE TRANSCRIPTIONAL REGULATOR"/>
    <property type="match status" value="1"/>
</dbReference>
<keyword evidence="2" id="KW-0963">Cytoplasm</keyword>
<dbReference type="InterPro" id="IPR000835">
    <property type="entry name" value="HTH_MarR-typ"/>
</dbReference>
<name>A0ABV7GBB0_9GAMM</name>
<dbReference type="InterPro" id="IPR039422">
    <property type="entry name" value="MarR/SlyA-like"/>
</dbReference>
<evidence type="ECO:0000256" key="4">
    <source>
        <dbReference type="ARBA" id="ARBA00023125"/>
    </source>
</evidence>
<evidence type="ECO:0000259" key="6">
    <source>
        <dbReference type="PROSITE" id="PS50995"/>
    </source>
</evidence>
<evidence type="ECO:0000313" key="7">
    <source>
        <dbReference type="EMBL" id="MFC3138814.1"/>
    </source>
</evidence>
<comment type="caution">
    <text evidence="7">The sequence shown here is derived from an EMBL/GenBank/DDBJ whole genome shotgun (WGS) entry which is preliminary data.</text>
</comment>
<dbReference type="SUPFAM" id="SSF46785">
    <property type="entry name" value="Winged helix' DNA-binding domain"/>
    <property type="match status" value="1"/>
</dbReference>